<comment type="caution">
    <text evidence="1">The sequence shown here is derived from an EMBL/GenBank/DDBJ whole genome shotgun (WGS) entry which is preliminary data.</text>
</comment>
<dbReference type="OrthoDB" id="6255775at2"/>
<keyword evidence="2" id="KW-1185">Reference proteome</keyword>
<name>A0A0W0WW27_9GAMM</name>
<dbReference type="RefSeq" id="WP_058504510.1">
    <property type="nucleotide sequence ID" value="NZ_CAAAIF010000009.1"/>
</dbReference>
<accession>A0A0W0WW27</accession>
<dbReference type="SUPFAM" id="SSF56112">
    <property type="entry name" value="Protein kinase-like (PK-like)"/>
    <property type="match status" value="1"/>
</dbReference>
<organism evidence="1 2">
    <name type="scientific">Legionella nautarum</name>
    <dbReference type="NCBI Taxonomy" id="45070"/>
    <lineage>
        <taxon>Bacteria</taxon>
        <taxon>Pseudomonadati</taxon>
        <taxon>Pseudomonadota</taxon>
        <taxon>Gammaproteobacteria</taxon>
        <taxon>Legionellales</taxon>
        <taxon>Legionellaceae</taxon>
        <taxon>Legionella</taxon>
    </lineage>
</organism>
<evidence type="ECO:0000313" key="1">
    <source>
        <dbReference type="EMBL" id="KTD36523.1"/>
    </source>
</evidence>
<dbReference type="InterPro" id="IPR011009">
    <property type="entry name" value="Kinase-like_dom_sf"/>
</dbReference>
<gene>
    <name evidence="1" type="ORF">Lnau_1507</name>
</gene>
<sequence length="332" mass="38215">MTIQSVAYNNNPNDKTIQWACNYLTSHGYELKTKVPEMVQDAPWSYVIRFATSEGLIYLKQTPEQLALEAPIIQILHDQFHASVPIVIAHNAELNCFLMKDSGKSLRSILKQNFDEALLCKAIDQFTSLQIEVAEHADVFFDLGVPDWRLHKFPKLYQQLLTQKDVLIADGLSEMELDELEKLSPIVFDLCEKLSSYSIKPTLVQPDFNDNNTLIDNVAQKITIIDLGEISISHPFFSLLNCLYVIKKHHALTDEDVRYLRIKDACLKNYMNFESKKRLLEALEVALLLFPIYGVFAGYRMVFACDQSKFTEPFQRHARPGLLLREFINEHK</sequence>
<dbReference type="EMBL" id="LNYO01000013">
    <property type="protein sequence ID" value="KTD36523.1"/>
    <property type="molecule type" value="Genomic_DNA"/>
</dbReference>
<dbReference type="Proteomes" id="UP000054725">
    <property type="component" value="Unassembled WGS sequence"/>
</dbReference>
<dbReference type="STRING" id="45070.Lnau_1507"/>
<reference evidence="1 2" key="1">
    <citation type="submission" date="2015-11" db="EMBL/GenBank/DDBJ databases">
        <title>Genomic analysis of 38 Legionella species identifies large and diverse effector repertoires.</title>
        <authorList>
            <person name="Burstein D."/>
            <person name="Amaro F."/>
            <person name="Zusman T."/>
            <person name="Lifshitz Z."/>
            <person name="Cohen O."/>
            <person name="Gilbert J.A."/>
            <person name="Pupko T."/>
            <person name="Shuman H.A."/>
            <person name="Segal G."/>
        </authorList>
    </citation>
    <scope>NUCLEOTIDE SEQUENCE [LARGE SCALE GENOMIC DNA]</scope>
    <source>
        <strain evidence="1 2">ATCC 49506</strain>
    </source>
</reference>
<proteinExistence type="predicted"/>
<protein>
    <submittedName>
        <fullName evidence="1">Uncharacterized protein</fullName>
    </submittedName>
</protein>
<dbReference type="AlphaFoldDB" id="A0A0W0WW27"/>
<evidence type="ECO:0000313" key="2">
    <source>
        <dbReference type="Proteomes" id="UP000054725"/>
    </source>
</evidence>
<dbReference type="PATRIC" id="fig|45070.6.peg.1578"/>